<organism evidence="1 2">
    <name type="scientific">Sphaerobolus stellatus (strain SS14)</name>
    <dbReference type="NCBI Taxonomy" id="990650"/>
    <lineage>
        <taxon>Eukaryota</taxon>
        <taxon>Fungi</taxon>
        <taxon>Dikarya</taxon>
        <taxon>Basidiomycota</taxon>
        <taxon>Agaricomycotina</taxon>
        <taxon>Agaricomycetes</taxon>
        <taxon>Phallomycetidae</taxon>
        <taxon>Geastrales</taxon>
        <taxon>Sphaerobolaceae</taxon>
        <taxon>Sphaerobolus</taxon>
    </lineage>
</organism>
<dbReference type="HOGENOM" id="CLU_1563874_0_0_1"/>
<evidence type="ECO:0000313" key="2">
    <source>
        <dbReference type="Proteomes" id="UP000054279"/>
    </source>
</evidence>
<evidence type="ECO:0000313" key="1">
    <source>
        <dbReference type="EMBL" id="KIJ43026.1"/>
    </source>
</evidence>
<accession>A0A0C9VXA6</accession>
<keyword evidence="2" id="KW-1185">Reference proteome</keyword>
<dbReference type="AlphaFoldDB" id="A0A0C9VXA6"/>
<reference evidence="1 2" key="1">
    <citation type="submission" date="2014-06" db="EMBL/GenBank/DDBJ databases">
        <title>Evolutionary Origins and Diversification of the Mycorrhizal Mutualists.</title>
        <authorList>
            <consortium name="DOE Joint Genome Institute"/>
            <consortium name="Mycorrhizal Genomics Consortium"/>
            <person name="Kohler A."/>
            <person name="Kuo A."/>
            <person name="Nagy L.G."/>
            <person name="Floudas D."/>
            <person name="Copeland A."/>
            <person name="Barry K.W."/>
            <person name="Cichocki N."/>
            <person name="Veneault-Fourrey C."/>
            <person name="LaButti K."/>
            <person name="Lindquist E.A."/>
            <person name="Lipzen A."/>
            <person name="Lundell T."/>
            <person name="Morin E."/>
            <person name="Murat C."/>
            <person name="Riley R."/>
            <person name="Ohm R."/>
            <person name="Sun H."/>
            <person name="Tunlid A."/>
            <person name="Henrissat B."/>
            <person name="Grigoriev I.V."/>
            <person name="Hibbett D.S."/>
            <person name="Martin F."/>
        </authorList>
    </citation>
    <scope>NUCLEOTIDE SEQUENCE [LARGE SCALE GENOMIC DNA]</scope>
    <source>
        <strain evidence="1 2">SS14</strain>
    </source>
</reference>
<proteinExistence type="predicted"/>
<sequence length="171" mass="18802">MPPADWWPMALRNHTAPFYFVPGTPSENAQYIESEAYYWFDRMPDLGETSSTPLSHHILGPSPMLNLISAPALSQISSQAQLPPAGLDTNLANGLSDGFQSTETCSLYDEAEVTLKNALKILHSQGRSTIDPCFMGTFNSKLMTFSNFISGIKQHEQHHSMPTTNGQDGLV</sequence>
<dbReference type="EMBL" id="KN837126">
    <property type="protein sequence ID" value="KIJ43026.1"/>
    <property type="molecule type" value="Genomic_DNA"/>
</dbReference>
<name>A0A0C9VXA6_SPHS4</name>
<protein>
    <submittedName>
        <fullName evidence="1">Uncharacterized protein</fullName>
    </submittedName>
</protein>
<dbReference type="OrthoDB" id="10655127at2759"/>
<dbReference type="Proteomes" id="UP000054279">
    <property type="component" value="Unassembled WGS sequence"/>
</dbReference>
<gene>
    <name evidence="1" type="ORF">M422DRAFT_48041</name>
</gene>